<dbReference type="Pfam" id="PF22725">
    <property type="entry name" value="GFO_IDH_MocA_C3"/>
    <property type="match status" value="1"/>
</dbReference>
<keyword evidence="2 5" id="KW-0560">Oxidoreductase</keyword>
<feature type="domain" description="GFO/IDH/MocA-like oxidoreductase" evidence="4">
    <location>
        <begin position="148"/>
        <end position="268"/>
    </location>
</feature>
<dbReference type="SUPFAM" id="SSF51735">
    <property type="entry name" value="NAD(P)-binding Rossmann-fold domains"/>
    <property type="match status" value="1"/>
</dbReference>
<evidence type="ECO:0000259" key="4">
    <source>
        <dbReference type="Pfam" id="PF22725"/>
    </source>
</evidence>
<evidence type="ECO:0000256" key="1">
    <source>
        <dbReference type="ARBA" id="ARBA00010928"/>
    </source>
</evidence>
<comment type="similarity">
    <text evidence="1">Belongs to the Gfo/Idh/MocA family.</text>
</comment>
<dbReference type="InterPro" id="IPR000683">
    <property type="entry name" value="Gfo/Idh/MocA-like_OxRdtase_N"/>
</dbReference>
<evidence type="ECO:0000313" key="6">
    <source>
        <dbReference type="Proteomes" id="UP001493487"/>
    </source>
</evidence>
<dbReference type="GO" id="GO:0050112">
    <property type="term" value="F:inositol 2-dehydrogenase (NAD+) activity"/>
    <property type="evidence" value="ECO:0007669"/>
    <property type="project" value="UniProtKB-EC"/>
</dbReference>
<sequence length="363" mass="40124">MATADNIKELFKLNNIKRQIRIGIIGAGRIGKIHADNLLRLQQAEVVAVSDLFAGPELEEWAVARGIQSIMKDSGAIIANPDIDAVFICASTDTHVPLIKQAALAGKHIFCEKPISMDIRQTEEAVEAARQAGVMLQIGFNRRFDHNFKRIREHVQSGTIGEPHVIKITSRDPNPPHPDYIKVSGGIFMDMMIHDFDMARYVSGSEIEEVYAQGNVLINPVFAEYGDVDTAIVTLKFENGALGVIDNSRQAAYGYDQRMEVFGSKGNVAVANDHPNTAEISTAAGVYKDNPLHFFLERYNEAYIEETQLFIDCILNGKPVPVDGQDGLQAERTALAAKLSMRLKRPVKVSEVLQLAEQYSAFL</sequence>
<dbReference type="Proteomes" id="UP001493487">
    <property type="component" value="Unassembled WGS sequence"/>
</dbReference>
<dbReference type="Gene3D" id="3.40.50.720">
    <property type="entry name" value="NAD(P)-binding Rossmann-like Domain"/>
    <property type="match status" value="1"/>
</dbReference>
<dbReference type="RefSeq" id="WP_232186570.1">
    <property type="nucleotide sequence ID" value="NZ_JAIOAP010000009.1"/>
</dbReference>
<dbReference type="EC" id="1.1.1.18" evidence="5"/>
<evidence type="ECO:0000259" key="3">
    <source>
        <dbReference type="Pfam" id="PF01408"/>
    </source>
</evidence>
<dbReference type="PANTHER" id="PTHR42840:SF3">
    <property type="entry name" value="BINDING ROSSMANN FOLD OXIDOREDUCTASE, PUTATIVE (AFU_ORTHOLOGUE AFUA_2G10240)-RELATED"/>
    <property type="match status" value="1"/>
</dbReference>
<protein>
    <submittedName>
        <fullName evidence="5">Inositol 2-dehydrogenase</fullName>
        <ecNumber evidence="5">1.1.1.18</ecNumber>
    </submittedName>
</protein>
<keyword evidence="6" id="KW-1185">Reference proteome</keyword>
<evidence type="ECO:0000313" key="5">
    <source>
        <dbReference type="EMBL" id="MEQ4484187.1"/>
    </source>
</evidence>
<reference evidence="5 6" key="1">
    <citation type="journal article" date="2023" name="Genome Announc.">
        <title>Pan-Genome Analyses of the Genus Cohnella and Proposal of the Novel Species Cohnella silvisoli sp. nov., Isolated from Forest Soil.</title>
        <authorList>
            <person name="Wang C."/>
            <person name="Mao L."/>
            <person name="Bao G."/>
            <person name="Zhu H."/>
        </authorList>
    </citation>
    <scope>NUCLEOTIDE SEQUENCE [LARGE SCALE GENOMIC DNA]</scope>
    <source>
        <strain evidence="5 6">NL03-T5-1</strain>
    </source>
</reference>
<dbReference type="Gene3D" id="3.30.360.10">
    <property type="entry name" value="Dihydrodipicolinate Reductase, domain 2"/>
    <property type="match status" value="1"/>
</dbReference>
<dbReference type="SUPFAM" id="SSF55347">
    <property type="entry name" value="Glyceraldehyde-3-phosphate dehydrogenase-like, C-terminal domain"/>
    <property type="match status" value="1"/>
</dbReference>
<accession>A0ABV1KWL2</accession>
<gene>
    <name evidence="5" type="primary">iolG</name>
    <name evidence="5" type="ORF">QJS35_17460</name>
</gene>
<dbReference type="EMBL" id="JASKHM010000010">
    <property type="protein sequence ID" value="MEQ4484187.1"/>
    <property type="molecule type" value="Genomic_DNA"/>
</dbReference>
<dbReference type="InterPro" id="IPR055170">
    <property type="entry name" value="GFO_IDH_MocA-like_dom"/>
</dbReference>
<comment type="caution">
    <text evidence="5">The sequence shown here is derived from an EMBL/GenBank/DDBJ whole genome shotgun (WGS) entry which is preliminary data.</text>
</comment>
<name>A0ABV1KWL2_9BACL</name>
<organism evidence="5 6">
    <name type="scientific">Cohnella silvisoli</name>
    <dbReference type="NCBI Taxonomy" id="2873699"/>
    <lineage>
        <taxon>Bacteria</taxon>
        <taxon>Bacillati</taxon>
        <taxon>Bacillota</taxon>
        <taxon>Bacilli</taxon>
        <taxon>Bacillales</taxon>
        <taxon>Paenibacillaceae</taxon>
        <taxon>Cohnella</taxon>
    </lineage>
</organism>
<dbReference type="InterPro" id="IPR030827">
    <property type="entry name" value="Myo_inos_IolG"/>
</dbReference>
<dbReference type="Pfam" id="PF01408">
    <property type="entry name" value="GFO_IDH_MocA"/>
    <property type="match status" value="1"/>
</dbReference>
<dbReference type="PANTHER" id="PTHR42840">
    <property type="entry name" value="NAD(P)-BINDING ROSSMANN-FOLD SUPERFAMILY PROTEIN-RELATED"/>
    <property type="match status" value="1"/>
</dbReference>
<dbReference type="NCBIfam" id="TIGR04380">
    <property type="entry name" value="myo_inos_iolG"/>
    <property type="match status" value="1"/>
</dbReference>
<dbReference type="InterPro" id="IPR036291">
    <property type="entry name" value="NAD(P)-bd_dom_sf"/>
</dbReference>
<evidence type="ECO:0000256" key="2">
    <source>
        <dbReference type="ARBA" id="ARBA00023002"/>
    </source>
</evidence>
<feature type="domain" description="Gfo/Idh/MocA-like oxidoreductase N-terminal" evidence="3">
    <location>
        <begin position="20"/>
        <end position="140"/>
    </location>
</feature>
<proteinExistence type="inferred from homology"/>